<sequence>MTNDNVCLTYSPPKQGALKLLRNRNATISNVMLTQCAIEPSQQWTYDMGVSNQ</sequence>
<protein>
    <submittedName>
        <fullName evidence="1">GH10386</fullName>
    </submittedName>
</protein>
<gene>
    <name evidence="1" type="primary">Dgri\GH10386</name>
    <name evidence="1" type="ORF">Dgri_GH10386</name>
</gene>
<dbReference type="Proteomes" id="UP000001070">
    <property type="component" value="Unassembled WGS sequence"/>
</dbReference>
<dbReference type="eggNOG" id="KOG3736">
    <property type="taxonomic scope" value="Eukaryota"/>
</dbReference>
<dbReference type="AlphaFoldDB" id="B4K207"/>
<evidence type="ECO:0000313" key="2">
    <source>
        <dbReference type="Proteomes" id="UP000001070"/>
    </source>
</evidence>
<dbReference type="OrthoDB" id="330637at2759"/>
<reference evidence="1 2" key="1">
    <citation type="journal article" date="2007" name="Nature">
        <title>Evolution of genes and genomes on the Drosophila phylogeny.</title>
        <authorList>
            <consortium name="Drosophila 12 Genomes Consortium"/>
            <person name="Clark A.G."/>
            <person name="Eisen M.B."/>
            <person name="Smith D.R."/>
            <person name="Bergman C.M."/>
            <person name="Oliver B."/>
            <person name="Markow T.A."/>
            <person name="Kaufman T.C."/>
            <person name="Kellis M."/>
            <person name="Gelbart W."/>
            <person name="Iyer V.N."/>
            <person name="Pollard D.A."/>
            <person name="Sackton T.B."/>
            <person name="Larracuente A.M."/>
            <person name="Singh N.D."/>
            <person name="Abad J.P."/>
            <person name="Abt D.N."/>
            <person name="Adryan B."/>
            <person name="Aguade M."/>
            <person name="Akashi H."/>
            <person name="Anderson W.W."/>
            <person name="Aquadro C.F."/>
            <person name="Ardell D.H."/>
            <person name="Arguello R."/>
            <person name="Artieri C.G."/>
            <person name="Barbash D.A."/>
            <person name="Barker D."/>
            <person name="Barsanti P."/>
            <person name="Batterham P."/>
            <person name="Batzoglou S."/>
            <person name="Begun D."/>
            <person name="Bhutkar A."/>
            <person name="Blanco E."/>
            <person name="Bosak S.A."/>
            <person name="Bradley R.K."/>
            <person name="Brand A.D."/>
            <person name="Brent M.R."/>
            <person name="Brooks A.N."/>
            <person name="Brown R.H."/>
            <person name="Butlin R.K."/>
            <person name="Caggese C."/>
            <person name="Calvi B.R."/>
            <person name="Bernardo de Carvalho A."/>
            <person name="Caspi A."/>
            <person name="Castrezana S."/>
            <person name="Celniker S.E."/>
            <person name="Chang J.L."/>
            <person name="Chapple C."/>
            <person name="Chatterji S."/>
            <person name="Chinwalla A."/>
            <person name="Civetta A."/>
            <person name="Clifton S.W."/>
            <person name="Comeron J.M."/>
            <person name="Costello J.C."/>
            <person name="Coyne J.A."/>
            <person name="Daub J."/>
            <person name="David R.G."/>
            <person name="Delcher A.L."/>
            <person name="Delehaunty K."/>
            <person name="Do C.B."/>
            <person name="Ebling H."/>
            <person name="Edwards K."/>
            <person name="Eickbush T."/>
            <person name="Evans J.D."/>
            <person name="Filipski A."/>
            <person name="Findeiss S."/>
            <person name="Freyhult E."/>
            <person name="Fulton L."/>
            <person name="Fulton R."/>
            <person name="Garcia A.C."/>
            <person name="Gardiner A."/>
            <person name="Garfield D.A."/>
            <person name="Garvin B.E."/>
            <person name="Gibson G."/>
            <person name="Gilbert D."/>
            <person name="Gnerre S."/>
            <person name="Godfrey J."/>
            <person name="Good R."/>
            <person name="Gotea V."/>
            <person name="Gravely B."/>
            <person name="Greenberg A.J."/>
            <person name="Griffiths-Jones S."/>
            <person name="Gross S."/>
            <person name="Guigo R."/>
            <person name="Gustafson E.A."/>
            <person name="Haerty W."/>
            <person name="Hahn M.W."/>
            <person name="Halligan D.L."/>
            <person name="Halpern A.L."/>
            <person name="Halter G.M."/>
            <person name="Han M.V."/>
            <person name="Heger A."/>
            <person name="Hillier L."/>
            <person name="Hinrichs A.S."/>
            <person name="Holmes I."/>
            <person name="Hoskins R.A."/>
            <person name="Hubisz M.J."/>
            <person name="Hultmark D."/>
            <person name="Huntley M.A."/>
            <person name="Jaffe D.B."/>
            <person name="Jagadeeshan S."/>
            <person name="Jeck W.R."/>
            <person name="Johnson J."/>
            <person name="Jones C.D."/>
            <person name="Jordan W.C."/>
            <person name="Karpen G.H."/>
            <person name="Kataoka E."/>
            <person name="Keightley P.D."/>
            <person name="Kheradpour P."/>
            <person name="Kirkness E.F."/>
            <person name="Koerich L.B."/>
            <person name="Kristiansen K."/>
            <person name="Kudrna D."/>
            <person name="Kulathinal R.J."/>
            <person name="Kumar S."/>
            <person name="Kwok R."/>
            <person name="Lander E."/>
            <person name="Langley C.H."/>
            <person name="Lapoint R."/>
            <person name="Lazzaro B.P."/>
            <person name="Lee S.J."/>
            <person name="Levesque L."/>
            <person name="Li R."/>
            <person name="Lin C.F."/>
            <person name="Lin M.F."/>
            <person name="Lindblad-Toh K."/>
            <person name="Llopart A."/>
            <person name="Long M."/>
            <person name="Low L."/>
            <person name="Lozovsky E."/>
            <person name="Lu J."/>
            <person name="Luo M."/>
            <person name="Machado C.A."/>
            <person name="Makalowski W."/>
            <person name="Marzo M."/>
            <person name="Matsuda M."/>
            <person name="Matzkin L."/>
            <person name="McAllister B."/>
            <person name="McBride C.S."/>
            <person name="McKernan B."/>
            <person name="McKernan K."/>
            <person name="Mendez-Lago M."/>
            <person name="Minx P."/>
            <person name="Mollenhauer M.U."/>
            <person name="Montooth K."/>
            <person name="Mount S.M."/>
            <person name="Mu X."/>
            <person name="Myers E."/>
            <person name="Negre B."/>
            <person name="Newfeld S."/>
            <person name="Nielsen R."/>
            <person name="Noor M.A."/>
            <person name="O'Grady P."/>
            <person name="Pachter L."/>
            <person name="Papaceit M."/>
            <person name="Parisi M.J."/>
            <person name="Parisi M."/>
            <person name="Parts L."/>
            <person name="Pedersen J.S."/>
            <person name="Pesole G."/>
            <person name="Phillippy A.M."/>
            <person name="Ponting C.P."/>
            <person name="Pop M."/>
            <person name="Porcelli D."/>
            <person name="Powell J.R."/>
            <person name="Prohaska S."/>
            <person name="Pruitt K."/>
            <person name="Puig M."/>
            <person name="Quesneville H."/>
            <person name="Ram K.R."/>
            <person name="Rand D."/>
            <person name="Rasmussen M.D."/>
            <person name="Reed L.K."/>
            <person name="Reenan R."/>
            <person name="Reily A."/>
            <person name="Remington K.A."/>
            <person name="Rieger T.T."/>
            <person name="Ritchie M.G."/>
            <person name="Robin C."/>
            <person name="Rogers Y.H."/>
            <person name="Rohde C."/>
            <person name="Rozas J."/>
            <person name="Rubenfield M.J."/>
            <person name="Ruiz A."/>
            <person name="Russo S."/>
            <person name="Salzberg S.L."/>
            <person name="Sanchez-Gracia A."/>
            <person name="Saranga D.J."/>
            <person name="Sato H."/>
            <person name="Schaeffer S.W."/>
            <person name="Schatz M.C."/>
            <person name="Schlenke T."/>
            <person name="Schwartz R."/>
            <person name="Segarra C."/>
            <person name="Singh R.S."/>
            <person name="Sirot L."/>
            <person name="Sirota M."/>
            <person name="Sisneros N.B."/>
            <person name="Smith C.D."/>
            <person name="Smith T.F."/>
            <person name="Spieth J."/>
            <person name="Stage D.E."/>
            <person name="Stark A."/>
            <person name="Stephan W."/>
            <person name="Strausberg R.L."/>
            <person name="Strempel S."/>
            <person name="Sturgill D."/>
            <person name="Sutton G."/>
            <person name="Sutton G.G."/>
            <person name="Tao W."/>
            <person name="Teichmann S."/>
            <person name="Tobari Y.N."/>
            <person name="Tomimura Y."/>
            <person name="Tsolas J.M."/>
            <person name="Valente V.L."/>
            <person name="Venter E."/>
            <person name="Venter J.C."/>
            <person name="Vicario S."/>
            <person name="Vieira F.G."/>
            <person name="Vilella A.J."/>
            <person name="Villasante A."/>
            <person name="Walenz B."/>
            <person name="Wang J."/>
            <person name="Wasserman M."/>
            <person name="Watts T."/>
            <person name="Wilson D."/>
            <person name="Wilson R.K."/>
            <person name="Wing R.A."/>
            <person name="Wolfner M.F."/>
            <person name="Wong A."/>
            <person name="Wong G.K."/>
            <person name="Wu C.I."/>
            <person name="Wu G."/>
            <person name="Yamamoto D."/>
            <person name="Yang H.P."/>
            <person name="Yang S.P."/>
            <person name="Yorke J.A."/>
            <person name="Yoshida K."/>
            <person name="Zdobnov E."/>
            <person name="Zhang P."/>
            <person name="Zhang Y."/>
            <person name="Zimin A.V."/>
            <person name="Baldwin J."/>
            <person name="Abdouelleil A."/>
            <person name="Abdulkadir J."/>
            <person name="Abebe A."/>
            <person name="Abera B."/>
            <person name="Abreu J."/>
            <person name="Acer S.C."/>
            <person name="Aftuck L."/>
            <person name="Alexander A."/>
            <person name="An P."/>
            <person name="Anderson E."/>
            <person name="Anderson S."/>
            <person name="Arachi H."/>
            <person name="Azer M."/>
            <person name="Bachantsang P."/>
            <person name="Barry A."/>
            <person name="Bayul T."/>
            <person name="Berlin A."/>
            <person name="Bessette D."/>
            <person name="Bloom T."/>
            <person name="Blye J."/>
            <person name="Boguslavskiy L."/>
            <person name="Bonnet C."/>
            <person name="Boukhgalter B."/>
            <person name="Bourzgui I."/>
            <person name="Brown A."/>
            <person name="Cahill P."/>
            <person name="Channer S."/>
            <person name="Cheshatsang Y."/>
            <person name="Chuda L."/>
            <person name="Citroen M."/>
            <person name="Collymore A."/>
            <person name="Cooke P."/>
            <person name="Costello M."/>
            <person name="D'Aco K."/>
            <person name="Daza R."/>
            <person name="De Haan G."/>
            <person name="DeGray S."/>
            <person name="DeMaso C."/>
            <person name="Dhargay N."/>
            <person name="Dooley K."/>
            <person name="Dooley E."/>
            <person name="Doricent M."/>
            <person name="Dorje P."/>
            <person name="Dorjee K."/>
            <person name="Dupes A."/>
            <person name="Elong R."/>
            <person name="Falk J."/>
            <person name="Farina A."/>
            <person name="Faro S."/>
            <person name="Ferguson D."/>
            <person name="Fisher S."/>
            <person name="Foley C.D."/>
            <person name="Franke A."/>
            <person name="Friedrich D."/>
            <person name="Gadbois L."/>
            <person name="Gearin G."/>
            <person name="Gearin C.R."/>
            <person name="Giannoukos G."/>
            <person name="Goode T."/>
            <person name="Graham J."/>
            <person name="Grandbois E."/>
            <person name="Grewal S."/>
            <person name="Gyaltsen K."/>
            <person name="Hafez N."/>
            <person name="Hagos B."/>
            <person name="Hall J."/>
            <person name="Henson C."/>
            <person name="Hollinger A."/>
            <person name="Honan T."/>
            <person name="Huard M.D."/>
            <person name="Hughes L."/>
            <person name="Hurhula B."/>
            <person name="Husby M.E."/>
            <person name="Kamat A."/>
            <person name="Kanga B."/>
            <person name="Kashin S."/>
            <person name="Khazanovich D."/>
            <person name="Kisner P."/>
            <person name="Lance K."/>
            <person name="Lara M."/>
            <person name="Lee W."/>
            <person name="Lennon N."/>
            <person name="Letendre F."/>
            <person name="LeVine R."/>
            <person name="Lipovsky A."/>
            <person name="Liu X."/>
            <person name="Liu J."/>
            <person name="Liu S."/>
            <person name="Lokyitsang T."/>
            <person name="Lokyitsang Y."/>
            <person name="Lubonja R."/>
            <person name="Lui A."/>
            <person name="MacDonald P."/>
            <person name="Magnisalis V."/>
            <person name="Maru K."/>
            <person name="Matthews C."/>
            <person name="McCusker W."/>
            <person name="McDonough S."/>
            <person name="Mehta T."/>
            <person name="Meldrim J."/>
            <person name="Meneus L."/>
            <person name="Mihai O."/>
            <person name="Mihalev A."/>
            <person name="Mihova T."/>
            <person name="Mittelman R."/>
            <person name="Mlenga V."/>
            <person name="Montmayeur A."/>
            <person name="Mulrain L."/>
            <person name="Navidi A."/>
            <person name="Naylor J."/>
            <person name="Negash T."/>
            <person name="Nguyen T."/>
            <person name="Nguyen N."/>
            <person name="Nicol R."/>
            <person name="Norbu C."/>
            <person name="Norbu N."/>
            <person name="Novod N."/>
            <person name="O'Neill B."/>
            <person name="Osman S."/>
            <person name="Markiewicz E."/>
            <person name="Oyono O.L."/>
            <person name="Patti C."/>
            <person name="Phunkhang P."/>
            <person name="Pierre F."/>
            <person name="Priest M."/>
            <person name="Raghuraman S."/>
            <person name="Rege F."/>
            <person name="Reyes R."/>
            <person name="Rise C."/>
            <person name="Rogov P."/>
            <person name="Ross K."/>
            <person name="Ryan E."/>
            <person name="Settipalli S."/>
            <person name="Shea T."/>
            <person name="Sherpa N."/>
            <person name="Shi L."/>
            <person name="Shih D."/>
            <person name="Sparrow T."/>
            <person name="Spaulding J."/>
            <person name="Stalker J."/>
            <person name="Stange-Thomann N."/>
            <person name="Stavropoulos S."/>
            <person name="Stone C."/>
            <person name="Strader C."/>
            <person name="Tesfaye S."/>
            <person name="Thomson T."/>
            <person name="Thoulutsang Y."/>
            <person name="Thoulutsang D."/>
            <person name="Topham K."/>
            <person name="Topping I."/>
            <person name="Tsamla T."/>
            <person name="Vassiliev H."/>
            <person name="Vo A."/>
            <person name="Wangchuk T."/>
            <person name="Wangdi T."/>
            <person name="Weiand M."/>
            <person name="Wilkinson J."/>
            <person name="Wilson A."/>
            <person name="Yadav S."/>
            <person name="Young G."/>
            <person name="Yu Q."/>
            <person name="Zembek L."/>
            <person name="Zhong D."/>
            <person name="Zimmer A."/>
            <person name="Zwirko Z."/>
            <person name="Jaffe D.B."/>
            <person name="Alvarez P."/>
            <person name="Brockman W."/>
            <person name="Butler J."/>
            <person name="Chin C."/>
            <person name="Gnerre S."/>
            <person name="Grabherr M."/>
            <person name="Kleber M."/>
            <person name="Mauceli E."/>
            <person name="MacCallum I."/>
        </authorList>
    </citation>
    <scope>NUCLEOTIDE SEQUENCE [LARGE SCALE GENOMIC DNA]</scope>
    <source>
        <strain evidence="2">Tucson 15287-2541.00</strain>
    </source>
</reference>
<evidence type="ECO:0000313" key="1">
    <source>
        <dbReference type="EMBL" id="EDW04997.1"/>
    </source>
</evidence>
<keyword evidence="2" id="KW-1185">Reference proteome</keyword>
<dbReference type="EMBL" id="CH918271">
    <property type="protein sequence ID" value="EDW04997.1"/>
    <property type="molecule type" value="Genomic_DNA"/>
</dbReference>
<accession>B4K207</accession>
<dbReference type="InParanoid" id="B4K207"/>
<proteinExistence type="predicted"/>
<name>B4K207_DROGR</name>
<dbReference type="HOGENOM" id="CLU_3070873_0_0_1"/>
<organism evidence="2">
    <name type="scientific">Drosophila grimshawi</name>
    <name type="common">Hawaiian fruit fly</name>
    <name type="synonym">Idiomyia grimshawi</name>
    <dbReference type="NCBI Taxonomy" id="7222"/>
    <lineage>
        <taxon>Eukaryota</taxon>
        <taxon>Metazoa</taxon>
        <taxon>Ecdysozoa</taxon>
        <taxon>Arthropoda</taxon>
        <taxon>Hexapoda</taxon>
        <taxon>Insecta</taxon>
        <taxon>Pterygota</taxon>
        <taxon>Neoptera</taxon>
        <taxon>Endopterygota</taxon>
        <taxon>Diptera</taxon>
        <taxon>Brachycera</taxon>
        <taxon>Muscomorpha</taxon>
        <taxon>Ephydroidea</taxon>
        <taxon>Drosophilidae</taxon>
        <taxon>Drosophila</taxon>
        <taxon>Hawaiian Drosophila</taxon>
    </lineage>
</organism>